<dbReference type="Pfam" id="PF01177">
    <property type="entry name" value="Asp_Glu_race"/>
    <property type="match status" value="1"/>
</dbReference>
<comment type="caution">
    <text evidence="2">The sequence shown here is derived from an EMBL/GenBank/DDBJ whole genome shotgun (WGS) entry which is preliminary data.</text>
</comment>
<comment type="similarity">
    <text evidence="1">Belongs to the HyuE racemase family.</text>
</comment>
<dbReference type="InterPro" id="IPR015942">
    <property type="entry name" value="Asp/Glu/hydantoin_racemase"/>
</dbReference>
<dbReference type="RefSeq" id="WP_160897780.1">
    <property type="nucleotide sequence ID" value="NZ_WMEX01000001.1"/>
</dbReference>
<dbReference type="EMBL" id="WMEX01000001">
    <property type="protein sequence ID" value="MYL25300.1"/>
    <property type="molecule type" value="Genomic_DNA"/>
</dbReference>
<accession>A0A9X5B309</accession>
<dbReference type="OrthoDB" id="9791723at2"/>
<evidence type="ECO:0000313" key="2">
    <source>
        <dbReference type="EMBL" id="MYL25300.1"/>
    </source>
</evidence>
<reference evidence="2 3" key="1">
    <citation type="submission" date="2019-11" db="EMBL/GenBank/DDBJ databases">
        <title>Genome sequences of 17 halophilic strains isolated from different environments.</title>
        <authorList>
            <person name="Furrow R.E."/>
        </authorList>
    </citation>
    <scope>NUCLEOTIDE SEQUENCE [LARGE SCALE GENOMIC DNA]</scope>
    <source>
        <strain evidence="2 3">22507_15_FS</strain>
    </source>
</reference>
<proteinExistence type="inferred from homology"/>
<dbReference type="PANTHER" id="PTHR28047:SF5">
    <property type="entry name" value="PROTEIN DCG1"/>
    <property type="match status" value="1"/>
</dbReference>
<keyword evidence="3" id="KW-1185">Reference proteome</keyword>
<evidence type="ECO:0000313" key="3">
    <source>
        <dbReference type="Proteomes" id="UP000460751"/>
    </source>
</evidence>
<dbReference type="Gene3D" id="3.40.50.12500">
    <property type="match status" value="1"/>
</dbReference>
<sequence>MSHRIKVIIPIPVDAAGVAARQAQLPEGLLPPDYEVVFEAVKAGAALGDSFHDALLMDVSVVEAALTAEKEGYSAVCIDTMSDSGLNALRSCLNIPVVAPGGSSFYMAANLGKKFGIVTMWDEWFPLYDKTLTEYRMWDRLASMRSIKTRPDLSELLAGKEEVVFNKLLEESQKAITEDGADTIILGSTTMHQSHAFLAERLPVPVVNPGQVAFKTCQMMLELGLTHSKKAYPAPEKPNFEVYHQIVKGG</sequence>
<dbReference type="InterPro" id="IPR001920">
    <property type="entry name" value="Asp/Glu_race"/>
</dbReference>
<evidence type="ECO:0000256" key="1">
    <source>
        <dbReference type="ARBA" id="ARBA00038414"/>
    </source>
</evidence>
<dbReference type="AlphaFoldDB" id="A0A9X5B309"/>
<name>A0A9X5B309_9GAMM</name>
<dbReference type="PANTHER" id="PTHR28047">
    <property type="entry name" value="PROTEIN DCG1"/>
    <property type="match status" value="1"/>
</dbReference>
<dbReference type="Proteomes" id="UP000460751">
    <property type="component" value="Unassembled WGS sequence"/>
</dbReference>
<protein>
    <submittedName>
        <fullName evidence="2">Hydrogenase expression protein HupH</fullName>
    </submittedName>
</protein>
<dbReference type="SUPFAM" id="SSF53681">
    <property type="entry name" value="Aspartate/glutamate racemase"/>
    <property type="match status" value="1"/>
</dbReference>
<gene>
    <name evidence="2" type="ORF">GLW01_00680</name>
</gene>
<dbReference type="GO" id="GO:0047661">
    <property type="term" value="F:amino-acid racemase activity"/>
    <property type="evidence" value="ECO:0007669"/>
    <property type="project" value="InterPro"/>
</dbReference>
<organism evidence="2 3">
    <name type="scientific">Vreelandella halophila</name>
    <dbReference type="NCBI Taxonomy" id="86177"/>
    <lineage>
        <taxon>Bacteria</taxon>
        <taxon>Pseudomonadati</taxon>
        <taxon>Pseudomonadota</taxon>
        <taxon>Gammaproteobacteria</taxon>
        <taxon>Oceanospirillales</taxon>
        <taxon>Halomonadaceae</taxon>
        <taxon>Vreelandella</taxon>
    </lineage>
</organism>
<dbReference type="InterPro" id="IPR053714">
    <property type="entry name" value="Iso_Racemase_Enz_sf"/>
</dbReference>
<dbReference type="InterPro" id="IPR052186">
    <property type="entry name" value="Hydantoin_racemase-like"/>
</dbReference>